<evidence type="ECO:0000313" key="6">
    <source>
        <dbReference type="EMBL" id="CAF4576191.1"/>
    </source>
</evidence>
<dbReference type="GO" id="GO:0061630">
    <property type="term" value="F:ubiquitin protein ligase activity"/>
    <property type="evidence" value="ECO:0007669"/>
    <property type="project" value="TreeGrafter"/>
</dbReference>
<evidence type="ECO:0000256" key="1">
    <source>
        <dbReference type="ARBA" id="ARBA00022737"/>
    </source>
</evidence>
<dbReference type="PANTHER" id="PTHR24104:SF47">
    <property type="entry name" value="E3 UBIQUITIN-PROTEIN LIGASE NHLRC1"/>
    <property type="match status" value="1"/>
</dbReference>
<dbReference type="SUPFAM" id="SSF63825">
    <property type="entry name" value="YWTD domain"/>
    <property type="match status" value="1"/>
</dbReference>
<feature type="repeat" description="NHL" evidence="2">
    <location>
        <begin position="226"/>
        <end position="257"/>
    </location>
</feature>
<dbReference type="EMBL" id="CAJOBP010000966">
    <property type="protein sequence ID" value="CAF4240501.1"/>
    <property type="molecule type" value="Genomic_DNA"/>
</dbReference>
<dbReference type="GO" id="GO:0043161">
    <property type="term" value="P:proteasome-mediated ubiquitin-dependent protein catabolic process"/>
    <property type="evidence" value="ECO:0007669"/>
    <property type="project" value="TreeGrafter"/>
</dbReference>
<name>A0A820V051_9BILA</name>
<dbReference type="Proteomes" id="UP000663851">
    <property type="component" value="Unassembled WGS sequence"/>
</dbReference>
<dbReference type="Pfam" id="PF01436">
    <property type="entry name" value="NHL"/>
    <property type="match status" value="1"/>
</dbReference>
<dbReference type="InterPro" id="IPR050952">
    <property type="entry name" value="TRIM-NHL_E3_ligases"/>
</dbReference>
<dbReference type="Proteomes" id="UP000663873">
    <property type="component" value="Unassembled WGS sequence"/>
</dbReference>
<evidence type="ECO:0000313" key="3">
    <source>
        <dbReference type="EMBL" id="CAF4222128.1"/>
    </source>
</evidence>
<evidence type="ECO:0000256" key="2">
    <source>
        <dbReference type="PROSITE-ProRule" id="PRU00504"/>
    </source>
</evidence>
<gene>
    <name evidence="3" type="ORF">HFQ381_LOCUS8700</name>
    <name evidence="6" type="ORF">QYT958_LOCUS9964</name>
    <name evidence="5" type="ORF">TSG867_LOCUS20442</name>
    <name evidence="4" type="ORF">UJA718_LOCUS8907</name>
</gene>
<evidence type="ECO:0000313" key="4">
    <source>
        <dbReference type="EMBL" id="CAF4240501.1"/>
    </source>
</evidence>
<sequence length="259" mass="29707">MTRTTESNLCSAYNKPSGKYFCPKDFKEHEQQLSIKFNNEVVRSHDELLDQIQKIEKPNQFSLDLFAQIEQWRRTTIENVEKVAERNSNSIQNGVTVAEGNGRGNRSDQLYCPAGVIIDNEKDSLIICDYVNDRVVRWSPQNGESGETIISNVRCWGLTMDDERNLYIVDFRAHDVRRYRMGENQGTVVAGGNGQGNRLDQLNNPRRAQQRNIIIDGNGQGSQSNQVYSPIGLTFDREGNIYVFDNGNHRVQYFNIDRH</sequence>
<proteinExistence type="predicted"/>
<evidence type="ECO:0000313" key="7">
    <source>
        <dbReference type="Proteomes" id="UP000663862"/>
    </source>
</evidence>
<dbReference type="InterPro" id="IPR011042">
    <property type="entry name" value="6-blade_b-propeller_TolB-like"/>
</dbReference>
<accession>A0A820V051</accession>
<dbReference type="CDD" id="cd05819">
    <property type="entry name" value="NHL"/>
    <property type="match status" value="1"/>
</dbReference>
<dbReference type="Gene3D" id="2.120.10.30">
    <property type="entry name" value="TolB, C-terminal domain"/>
    <property type="match status" value="1"/>
</dbReference>
<protein>
    <submittedName>
        <fullName evidence="5">Uncharacterized protein</fullName>
    </submittedName>
</protein>
<dbReference type="AlphaFoldDB" id="A0A820V051"/>
<dbReference type="EMBL" id="CAJOBO010000440">
    <property type="protein sequence ID" value="CAF4222128.1"/>
    <property type="molecule type" value="Genomic_DNA"/>
</dbReference>
<dbReference type="Proteomes" id="UP000663848">
    <property type="component" value="Unassembled WGS sequence"/>
</dbReference>
<dbReference type="EMBL" id="CAJOBQ010001503">
    <property type="protein sequence ID" value="CAF4492572.1"/>
    <property type="molecule type" value="Genomic_DNA"/>
</dbReference>
<evidence type="ECO:0000313" key="5">
    <source>
        <dbReference type="EMBL" id="CAF4492572.1"/>
    </source>
</evidence>
<dbReference type="GO" id="GO:0000209">
    <property type="term" value="P:protein polyubiquitination"/>
    <property type="evidence" value="ECO:0007669"/>
    <property type="project" value="TreeGrafter"/>
</dbReference>
<reference evidence="5" key="1">
    <citation type="submission" date="2021-02" db="EMBL/GenBank/DDBJ databases">
        <authorList>
            <person name="Nowell W R."/>
        </authorList>
    </citation>
    <scope>NUCLEOTIDE SEQUENCE</scope>
</reference>
<dbReference type="PANTHER" id="PTHR24104">
    <property type="entry name" value="E3 UBIQUITIN-PROTEIN LIGASE NHLRC1-RELATED"/>
    <property type="match status" value="1"/>
</dbReference>
<keyword evidence="8" id="KW-1185">Reference proteome</keyword>
<dbReference type="InterPro" id="IPR001258">
    <property type="entry name" value="NHL_repeat"/>
</dbReference>
<dbReference type="Proteomes" id="UP000663862">
    <property type="component" value="Unassembled WGS sequence"/>
</dbReference>
<comment type="caution">
    <text evidence="5">The sequence shown here is derived from an EMBL/GenBank/DDBJ whole genome shotgun (WGS) entry which is preliminary data.</text>
</comment>
<dbReference type="EMBL" id="CAJOBR010001083">
    <property type="protein sequence ID" value="CAF4576191.1"/>
    <property type="molecule type" value="Genomic_DNA"/>
</dbReference>
<organism evidence="5 7">
    <name type="scientific">Rotaria socialis</name>
    <dbReference type="NCBI Taxonomy" id="392032"/>
    <lineage>
        <taxon>Eukaryota</taxon>
        <taxon>Metazoa</taxon>
        <taxon>Spiralia</taxon>
        <taxon>Gnathifera</taxon>
        <taxon>Rotifera</taxon>
        <taxon>Eurotatoria</taxon>
        <taxon>Bdelloidea</taxon>
        <taxon>Philodinida</taxon>
        <taxon>Philodinidae</taxon>
        <taxon>Rotaria</taxon>
    </lineage>
</organism>
<evidence type="ECO:0000313" key="8">
    <source>
        <dbReference type="Proteomes" id="UP000663873"/>
    </source>
</evidence>
<dbReference type="PROSITE" id="PS51125">
    <property type="entry name" value="NHL"/>
    <property type="match status" value="1"/>
</dbReference>
<keyword evidence="1" id="KW-0677">Repeat</keyword>